<sequence length="73" mass="8464">MREVCVDSVGTQLRDMLENPDPVDEDIFINSGEGDVLGVVISEKAYNFFLEKVEEEEDRIDRETAEEFHRTKE</sequence>
<protein>
    <submittedName>
        <fullName evidence="1">Uncharacterized protein</fullName>
    </submittedName>
</protein>
<evidence type="ECO:0000313" key="2">
    <source>
        <dbReference type="Proteomes" id="UP000305874"/>
    </source>
</evidence>
<name>A0A5S3Z3H8_9GAMM</name>
<dbReference type="Proteomes" id="UP000305874">
    <property type="component" value="Unassembled WGS sequence"/>
</dbReference>
<dbReference type="RefSeq" id="WP_138548107.1">
    <property type="nucleotide sequence ID" value="NZ_PNBS01000058.1"/>
</dbReference>
<comment type="caution">
    <text evidence="1">The sequence shown here is derived from an EMBL/GenBank/DDBJ whole genome shotgun (WGS) entry which is preliminary data.</text>
</comment>
<reference evidence="2" key="2">
    <citation type="submission" date="2019-06" db="EMBL/GenBank/DDBJ databases">
        <title>Co-occurence of chitin degradation, pigmentation and bioactivity in marine Pseudoalteromonas.</title>
        <authorList>
            <person name="Sonnenschein E.C."/>
            <person name="Bech P.K."/>
        </authorList>
    </citation>
    <scope>NUCLEOTIDE SEQUENCE [LARGE SCALE GENOMIC DNA]</scope>
    <source>
        <strain evidence="2">S2897</strain>
    </source>
</reference>
<gene>
    <name evidence="1" type="ORF">CWC05_10110</name>
</gene>
<organism evidence="1 2">
    <name type="scientific">Pseudoalteromonas ruthenica</name>
    <dbReference type="NCBI Taxonomy" id="151081"/>
    <lineage>
        <taxon>Bacteria</taxon>
        <taxon>Pseudomonadati</taxon>
        <taxon>Pseudomonadota</taxon>
        <taxon>Gammaproteobacteria</taxon>
        <taxon>Alteromonadales</taxon>
        <taxon>Pseudoalteromonadaceae</taxon>
        <taxon>Pseudoalteromonas</taxon>
    </lineage>
</organism>
<dbReference type="AlphaFoldDB" id="A0A5S3Z3H8"/>
<dbReference type="EMBL" id="PNCG01000010">
    <property type="protein sequence ID" value="TMP86824.1"/>
    <property type="molecule type" value="Genomic_DNA"/>
</dbReference>
<accession>A0A5S3Z3H8</accession>
<reference evidence="1 2" key="1">
    <citation type="submission" date="2017-12" db="EMBL/GenBank/DDBJ databases">
        <authorList>
            <person name="Paulsen S."/>
            <person name="Gram L.K."/>
        </authorList>
    </citation>
    <scope>NUCLEOTIDE SEQUENCE [LARGE SCALE GENOMIC DNA]</scope>
    <source>
        <strain evidence="1 2">S2897</strain>
    </source>
</reference>
<evidence type="ECO:0000313" key="1">
    <source>
        <dbReference type="EMBL" id="TMP86824.1"/>
    </source>
</evidence>
<proteinExistence type="predicted"/>